<dbReference type="InterPro" id="IPR019400">
    <property type="entry name" value="Peptidase_C65_otubain"/>
</dbReference>
<dbReference type="Gene3D" id="3.30.200.60">
    <property type="entry name" value="Peptidase C65 Otubain, subdomain 1"/>
    <property type="match status" value="1"/>
</dbReference>
<comment type="catalytic activity">
    <reaction evidence="1">
        <text>Thiol-dependent hydrolysis of ester, thioester, amide, peptide and isopeptide bonds formed by the C-terminal Gly of ubiquitin (a 76-residue protein attached to proteins as an intracellular targeting signal).</text>
        <dbReference type="EC" id="3.4.19.12"/>
    </reaction>
</comment>
<evidence type="ECO:0000313" key="10">
    <source>
        <dbReference type="EMBL" id="WFD00636.1"/>
    </source>
</evidence>
<gene>
    <name evidence="10" type="ORF">MYAM1_003387</name>
</gene>
<dbReference type="InterPro" id="IPR038765">
    <property type="entry name" value="Papain-like_cys_pep_sf"/>
</dbReference>
<dbReference type="GO" id="GO:0004843">
    <property type="term" value="F:cysteine-type deubiquitinase activity"/>
    <property type="evidence" value="ECO:0007669"/>
    <property type="project" value="UniProtKB-EC"/>
</dbReference>
<dbReference type="InterPro" id="IPR003323">
    <property type="entry name" value="OTU_dom"/>
</dbReference>
<sequence>MTSAPGVNQSNSASSNPEDGIKEQDLISDLEPLDSLVHEYQNNRSFLGKVMWLKQKSDFQGLRRLKGDGNCFYRALGFAYVYTILTMEDRPLHHFANQHLESTLELLKQSKYDEEVVKDFYQPLQELMSDMYSTDPTKTSLTVDHLVKTFNDPEKSNSIVVYLRMVTSAFLKSNANDYTPFLVSTSDEGDSSSMEDFCNREVEAFGKDADHLQITALCTALKVSLDVVYLSRSHAPPHTDPLSEDVTAAVEMPENRELTNENDPNACDIVRFDTEQGHMFNLGHLLYRPGHFDLLVAKPEPNSPEVSL</sequence>
<keyword evidence="5" id="KW-0833">Ubl conjugation pathway</keyword>
<comment type="similarity">
    <text evidence="2">Belongs to the peptidase C65 family.</text>
</comment>
<accession>A0AAJ5YUR9</accession>
<proteinExistence type="inferred from homology"/>
<dbReference type="PANTHER" id="PTHR12931:SF15">
    <property type="entry name" value="UBIQUITIN THIOESTERASE OTUBAIN-LIKE"/>
    <property type="match status" value="1"/>
</dbReference>
<dbReference type="EC" id="3.4.19.12" evidence="3"/>
<dbReference type="SUPFAM" id="SSF54001">
    <property type="entry name" value="Cysteine proteinases"/>
    <property type="match status" value="1"/>
</dbReference>
<dbReference type="PROSITE" id="PS50802">
    <property type="entry name" value="OTU"/>
    <property type="match status" value="1"/>
</dbReference>
<dbReference type="Pfam" id="PF10275">
    <property type="entry name" value="Peptidase_C65"/>
    <property type="match status" value="1"/>
</dbReference>
<feature type="compositionally biased region" description="Polar residues" evidence="8">
    <location>
        <begin position="1"/>
        <end position="17"/>
    </location>
</feature>
<evidence type="ECO:0000256" key="4">
    <source>
        <dbReference type="ARBA" id="ARBA00022670"/>
    </source>
</evidence>
<dbReference type="Gene3D" id="1.20.1300.20">
    <property type="entry name" value="Peptidase C65 Otubain, subdomain 2"/>
    <property type="match status" value="1"/>
</dbReference>
<feature type="domain" description="OTU" evidence="9">
    <location>
        <begin position="60"/>
        <end position="298"/>
    </location>
</feature>
<dbReference type="InterPro" id="IPR042468">
    <property type="entry name" value="Peptidase_C65_otubain_sub1"/>
</dbReference>
<feature type="region of interest" description="Disordered" evidence="8">
    <location>
        <begin position="1"/>
        <end position="20"/>
    </location>
</feature>
<dbReference type="FunFam" id="1.20.1300.20:FF:000001">
    <property type="entry name" value="Ubiquitin thioesterase OTUB1"/>
    <property type="match status" value="1"/>
</dbReference>
<evidence type="ECO:0000259" key="9">
    <source>
        <dbReference type="PROSITE" id="PS50802"/>
    </source>
</evidence>
<dbReference type="InterPro" id="IPR042467">
    <property type="entry name" value="Peptidase_C65_otubain_sub2"/>
</dbReference>
<evidence type="ECO:0000256" key="1">
    <source>
        <dbReference type="ARBA" id="ARBA00000707"/>
    </source>
</evidence>
<dbReference type="PANTHER" id="PTHR12931">
    <property type="entry name" value="UBIQUITIN THIOLESTERASE PROTEIN OTUB"/>
    <property type="match status" value="1"/>
</dbReference>
<dbReference type="GO" id="GO:0005634">
    <property type="term" value="C:nucleus"/>
    <property type="evidence" value="ECO:0007669"/>
    <property type="project" value="TreeGrafter"/>
</dbReference>
<keyword evidence="4" id="KW-0645">Protease</keyword>
<protein>
    <recommendedName>
        <fullName evidence="3">ubiquitinyl hydrolase 1</fullName>
        <ecNumber evidence="3">3.4.19.12</ecNumber>
    </recommendedName>
</protein>
<evidence type="ECO:0000313" key="11">
    <source>
        <dbReference type="Proteomes" id="UP001219567"/>
    </source>
</evidence>
<dbReference type="CDD" id="cd22749">
    <property type="entry name" value="Otubain_C65"/>
    <property type="match status" value="1"/>
</dbReference>
<evidence type="ECO:0000256" key="2">
    <source>
        <dbReference type="ARBA" id="ARBA00006579"/>
    </source>
</evidence>
<evidence type="ECO:0000256" key="5">
    <source>
        <dbReference type="ARBA" id="ARBA00022786"/>
    </source>
</evidence>
<name>A0AAJ5YUR9_9BASI</name>
<evidence type="ECO:0000256" key="7">
    <source>
        <dbReference type="ARBA" id="ARBA00022807"/>
    </source>
</evidence>
<reference evidence="10 11" key="1">
    <citation type="submission" date="2023-03" db="EMBL/GenBank/DDBJ databases">
        <title>Mating type loci evolution in Malassezia.</title>
        <authorList>
            <person name="Coelho M.A."/>
        </authorList>
    </citation>
    <scope>NUCLEOTIDE SEQUENCE [LARGE SCALE GENOMIC DNA]</scope>
    <source>
        <strain evidence="10 11">CBS 9725</strain>
    </source>
</reference>
<keyword evidence="7" id="KW-0788">Thiol protease</keyword>
<dbReference type="EMBL" id="CP119947">
    <property type="protein sequence ID" value="WFD00636.1"/>
    <property type="molecule type" value="Genomic_DNA"/>
</dbReference>
<keyword evidence="11" id="KW-1185">Reference proteome</keyword>
<dbReference type="AlphaFoldDB" id="A0AAJ5YUR9"/>
<dbReference type="GO" id="GO:0043130">
    <property type="term" value="F:ubiquitin binding"/>
    <property type="evidence" value="ECO:0007669"/>
    <property type="project" value="TreeGrafter"/>
</dbReference>
<evidence type="ECO:0000256" key="3">
    <source>
        <dbReference type="ARBA" id="ARBA00012759"/>
    </source>
</evidence>
<dbReference type="Proteomes" id="UP001219567">
    <property type="component" value="Chromosome 5"/>
</dbReference>
<organism evidence="10 11">
    <name type="scientific">Malassezia yamatoensis</name>
    <dbReference type="NCBI Taxonomy" id="253288"/>
    <lineage>
        <taxon>Eukaryota</taxon>
        <taxon>Fungi</taxon>
        <taxon>Dikarya</taxon>
        <taxon>Basidiomycota</taxon>
        <taxon>Ustilaginomycotina</taxon>
        <taxon>Malasseziomycetes</taxon>
        <taxon>Malasseziales</taxon>
        <taxon>Malasseziaceae</taxon>
        <taxon>Malassezia</taxon>
    </lineage>
</organism>
<dbReference type="GO" id="GO:0071108">
    <property type="term" value="P:protein K48-linked deubiquitination"/>
    <property type="evidence" value="ECO:0007669"/>
    <property type="project" value="TreeGrafter"/>
</dbReference>
<evidence type="ECO:0000256" key="8">
    <source>
        <dbReference type="SAM" id="MobiDB-lite"/>
    </source>
</evidence>
<dbReference type="GO" id="GO:0006508">
    <property type="term" value="P:proteolysis"/>
    <property type="evidence" value="ECO:0007669"/>
    <property type="project" value="UniProtKB-KW"/>
</dbReference>
<evidence type="ECO:0000256" key="6">
    <source>
        <dbReference type="ARBA" id="ARBA00022801"/>
    </source>
</evidence>
<keyword evidence="6 10" id="KW-0378">Hydrolase</keyword>